<dbReference type="Proteomes" id="UP000092462">
    <property type="component" value="Unassembled WGS sequence"/>
</dbReference>
<dbReference type="PANTHER" id="PTHR43884">
    <property type="entry name" value="ACYL-COA DEHYDROGENASE"/>
    <property type="match status" value="1"/>
</dbReference>
<dbReference type="EMBL" id="AJVK01023566">
    <property type="status" value="NOT_ANNOTATED_CDS"/>
    <property type="molecule type" value="Genomic_DNA"/>
</dbReference>
<dbReference type="AlphaFoldDB" id="A0A1B0D3H5"/>
<evidence type="ECO:0000313" key="7">
    <source>
        <dbReference type="EnsemblMetazoa" id="PPAI001898-PA"/>
    </source>
</evidence>
<evidence type="ECO:0000256" key="4">
    <source>
        <dbReference type="ARBA" id="ARBA00022827"/>
    </source>
</evidence>
<evidence type="ECO:0000256" key="2">
    <source>
        <dbReference type="ARBA" id="ARBA00009347"/>
    </source>
</evidence>
<evidence type="ECO:0000259" key="6">
    <source>
        <dbReference type="Pfam" id="PF02770"/>
    </source>
</evidence>
<dbReference type="Gene3D" id="2.40.110.10">
    <property type="entry name" value="Butyryl-CoA Dehydrogenase, subunit A, domain 2"/>
    <property type="match status" value="1"/>
</dbReference>
<dbReference type="EMBL" id="AJVK01023565">
    <property type="status" value="NOT_ANNOTATED_CDS"/>
    <property type="molecule type" value="Genomic_DNA"/>
</dbReference>
<dbReference type="InterPro" id="IPR006091">
    <property type="entry name" value="Acyl-CoA_Oxase/DH_mid-dom"/>
</dbReference>
<accession>A0A1B0D3H5</accession>
<dbReference type="InterPro" id="IPR046373">
    <property type="entry name" value="Acyl-CoA_Oxase/DH_mid-dom_sf"/>
</dbReference>
<evidence type="ECO:0000256" key="3">
    <source>
        <dbReference type="ARBA" id="ARBA00022630"/>
    </source>
</evidence>
<dbReference type="Gene3D" id="1.10.540.10">
    <property type="entry name" value="Acyl-CoA dehydrogenase/oxidase, N-terminal domain"/>
    <property type="match status" value="1"/>
</dbReference>
<dbReference type="GO" id="GO:0050660">
    <property type="term" value="F:flavin adenine dinucleotide binding"/>
    <property type="evidence" value="ECO:0007669"/>
    <property type="project" value="InterPro"/>
</dbReference>
<proteinExistence type="inferred from homology"/>
<dbReference type="GO" id="GO:0005739">
    <property type="term" value="C:mitochondrion"/>
    <property type="evidence" value="ECO:0007669"/>
    <property type="project" value="TreeGrafter"/>
</dbReference>
<keyword evidence="5" id="KW-0560">Oxidoreductase</keyword>
<evidence type="ECO:0000313" key="8">
    <source>
        <dbReference type="Proteomes" id="UP000092462"/>
    </source>
</evidence>
<dbReference type="FunFam" id="2.40.110.10:FF:000001">
    <property type="entry name" value="Acyl-CoA dehydrogenase, mitochondrial"/>
    <property type="match status" value="1"/>
</dbReference>
<feature type="domain" description="Acyl-CoA oxidase/dehydrogenase middle" evidence="6">
    <location>
        <begin position="44"/>
        <end position="132"/>
    </location>
</feature>
<dbReference type="SUPFAM" id="SSF56645">
    <property type="entry name" value="Acyl-CoA dehydrogenase NM domain-like"/>
    <property type="match status" value="1"/>
</dbReference>
<dbReference type="GO" id="GO:0046359">
    <property type="term" value="P:butyrate catabolic process"/>
    <property type="evidence" value="ECO:0007669"/>
    <property type="project" value="TreeGrafter"/>
</dbReference>
<dbReference type="InterPro" id="IPR037069">
    <property type="entry name" value="AcylCoA_DH/ox_N_sf"/>
</dbReference>
<protein>
    <recommendedName>
        <fullName evidence="6">Acyl-CoA oxidase/dehydrogenase middle domain-containing protein</fullName>
    </recommendedName>
</protein>
<dbReference type="PANTHER" id="PTHR43884:SF26">
    <property type="entry name" value="MEDIUM-CHAIN SPECIFIC ACYL-COA DEHYDROGENASE, MITOCHONDRIAL-LIKE PROTEIN-RELATED"/>
    <property type="match status" value="1"/>
</dbReference>
<organism evidence="7 8">
    <name type="scientific">Phlebotomus papatasi</name>
    <name type="common">Sandfly</name>
    <dbReference type="NCBI Taxonomy" id="29031"/>
    <lineage>
        <taxon>Eukaryota</taxon>
        <taxon>Metazoa</taxon>
        <taxon>Ecdysozoa</taxon>
        <taxon>Arthropoda</taxon>
        <taxon>Hexapoda</taxon>
        <taxon>Insecta</taxon>
        <taxon>Pterygota</taxon>
        <taxon>Neoptera</taxon>
        <taxon>Endopterygota</taxon>
        <taxon>Diptera</taxon>
        <taxon>Nematocera</taxon>
        <taxon>Psychodoidea</taxon>
        <taxon>Psychodidae</taxon>
        <taxon>Phlebotomus</taxon>
        <taxon>Phlebotomus</taxon>
    </lineage>
</organism>
<sequence>NNLGILALSLAVEEIARGCSATGAVVSIHNSLFANLLDRKGTDDAGSDVAALSTTARQEGSNWILKGTKAWVTSAKEAKVAIVFASVDRSLKHAGIAAFIVPLDTPGVSVGRNEEKMGIRGTSTCTLVLDNVQVPEENILGEIGEGFRIAMEQLDLARIGIASQAL</sequence>
<dbReference type="GO" id="GO:0003995">
    <property type="term" value="F:acyl-CoA dehydrogenase activity"/>
    <property type="evidence" value="ECO:0007669"/>
    <property type="project" value="UniProtKB-ARBA"/>
</dbReference>
<dbReference type="GO" id="GO:0033539">
    <property type="term" value="P:fatty acid beta-oxidation using acyl-CoA dehydrogenase"/>
    <property type="evidence" value="ECO:0007669"/>
    <property type="project" value="TreeGrafter"/>
</dbReference>
<dbReference type="VEuPathDB" id="VectorBase:PPAPM1_001931"/>
<evidence type="ECO:0000256" key="5">
    <source>
        <dbReference type="ARBA" id="ARBA00023002"/>
    </source>
</evidence>
<keyword evidence="4" id="KW-0274">FAD</keyword>
<keyword evidence="3" id="KW-0285">Flavoprotein</keyword>
<comment type="similarity">
    <text evidence="2">Belongs to the acyl-CoA dehydrogenase family.</text>
</comment>
<reference evidence="7" key="1">
    <citation type="submission" date="2022-08" db="UniProtKB">
        <authorList>
            <consortium name="EnsemblMetazoa"/>
        </authorList>
    </citation>
    <scope>IDENTIFICATION</scope>
    <source>
        <strain evidence="7">Israel</strain>
    </source>
</reference>
<name>A0A1B0D3H5_PHLPP</name>
<dbReference type="VEuPathDB" id="VectorBase:PPAI001898"/>
<dbReference type="InterPro" id="IPR009100">
    <property type="entry name" value="AcylCoA_DH/oxidase_NM_dom_sf"/>
</dbReference>
<keyword evidence="8" id="KW-1185">Reference proteome</keyword>
<dbReference type="Pfam" id="PF02770">
    <property type="entry name" value="Acyl-CoA_dh_M"/>
    <property type="match status" value="1"/>
</dbReference>
<comment type="cofactor">
    <cofactor evidence="1">
        <name>FAD</name>
        <dbReference type="ChEBI" id="CHEBI:57692"/>
    </cofactor>
</comment>
<dbReference type="EnsemblMetazoa" id="PPAI001898-RA">
    <property type="protein sequence ID" value="PPAI001898-PA"/>
    <property type="gene ID" value="PPAI001898"/>
</dbReference>
<evidence type="ECO:0000256" key="1">
    <source>
        <dbReference type="ARBA" id="ARBA00001974"/>
    </source>
</evidence>